<evidence type="ECO:0000259" key="4">
    <source>
        <dbReference type="Pfam" id="PF00326"/>
    </source>
</evidence>
<accession>A0A418NN17</accession>
<dbReference type="SUPFAM" id="SSF82171">
    <property type="entry name" value="DPP6 N-terminal domain-like"/>
    <property type="match status" value="1"/>
</dbReference>
<evidence type="ECO:0000313" key="6">
    <source>
        <dbReference type="Proteomes" id="UP000286576"/>
    </source>
</evidence>
<reference evidence="5 6" key="1">
    <citation type="submission" date="2018-08" db="EMBL/GenBank/DDBJ databases">
        <title>Erythrobacter zhengii sp.nov., a bacterium isolated from deep-sea sediment.</title>
        <authorList>
            <person name="Fang C."/>
            <person name="Wu Y.-H."/>
            <person name="Sun C."/>
            <person name="Wang H."/>
            <person name="Cheng H."/>
            <person name="Meng F.-X."/>
            <person name="Wang C.-S."/>
            <person name="Xu X.-W."/>
        </authorList>
    </citation>
    <scope>NUCLEOTIDE SEQUENCE [LARGE SCALE GENOMIC DNA]</scope>
    <source>
        <strain evidence="5 6">V18</strain>
    </source>
</reference>
<dbReference type="Gene3D" id="3.40.50.1820">
    <property type="entry name" value="alpha/beta hydrolase"/>
    <property type="match status" value="1"/>
</dbReference>
<dbReference type="InterPro" id="IPR011042">
    <property type="entry name" value="6-blade_b-propeller_TolB-like"/>
</dbReference>
<dbReference type="InterPro" id="IPR029058">
    <property type="entry name" value="AB_hydrolase_fold"/>
</dbReference>
<dbReference type="OrthoDB" id="1094230at2"/>
<dbReference type="PANTHER" id="PTHR42776">
    <property type="entry name" value="SERINE PEPTIDASE S9 FAMILY MEMBER"/>
    <property type="match status" value="1"/>
</dbReference>
<keyword evidence="2" id="KW-0645">Protease</keyword>
<dbReference type="Gene3D" id="2.120.10.30">
    <property type="entry name" value="TolB, C-terminal domain"/>
    <property type="match status" value="2"/>
</dbReference>
<dbReference type="GO" id="GO:0004252">
    <property type="term" value="F:serine-type endopeptidase activity"/>
    <property type="evidence" value="ECO:0007669"/>
    <property type="project" value="TreeGrafter"/>
</dbReference>
<dbReference type="Pfam" id="PF00326">
    <property type="entry name" value="Peptidase_S9"/>
    <property type="match status" value="1"/>
</dbReference>
<dbReference type="Proteomes" id="UP000286576">
    <property type="component" value="Unassembled WGS sequence"/>
</dbReference>
<dbReference type="AlphaFoldDB" id="A0A418NN17"/>
<evidence type="ECO:0000256" key="1">
    <source>
        <dbReference type="ARBA" id="ARBA00022801"/>
    </source>
</evidence>
<dbReference type="InterPro" id="IPR001375">
    <property type="entry name" value="Peptidase_S9_cat"/>
</dbReference>
<feature type="chain" id="PRO_5019031168" evidence="3">
    <location>
        <begin position="22"/>
        <end position="708"/>
    </location>
</feature>
<protein>
    <submittedName>
        <fullName evidence="5">S9 family peptidase</fullName>
    </submittedName>
</protein>
<feature type="signal peptide" evidence="3">
    <location>
        <begin position="1"/>
        <end position="21"/>
    </location>
</feature>
<dbReference type="SUPFAM" id="SSF53474">
    <property type="entry name" value="alpha/beta-Hydrolases"/>
    <property type="match status" value="1"/>
</dbReference>
<dbReference type="InterPro" id="IPR011659">
    <property type="entry name" value="WD40"/>
</dbReference>
<evidence type="ECO:0000256" key="3">
    <source>
        <dbReference type="SAM" id="SignalP"/>
    </source>
</evidence>
<organism evidence="5 6">
    <name type="scientific">Aurantiacibacter zhengii</name>
    <dbReference type="NCBI Taxonomy" id="2307003"/>
    <lineage>
        <taxon>Bacteria</taxon>
        <taxon>Pseudomonadati</taxon>
        <taxon>Pseudomonadota</taxon>
        <taxon>Alphaproteobacteria</taxon>
        <taxon>Sphingomonadales</taxon>
        <taxon>Erythrobacteraceae</taxon>
        <taxon>Aurantiacibacter</taxon>
    </lineage>
</organism>
<gene>
    <name evidence="5" type="ORF">D2V07_17750</name>
</gene>
<dbReference type="EMBL" id="QXFL01000016">
    <property type="protein sequence ID" value="RIV82690.1"/>
    <property type="molecule type" value="Genomic_DNA"/>
</dbReference>
<name>A0A418NN17_9SPHN</name>
<evidence type="ECO:0000313" key="5">
    <source>
        <dbReference type="EMBL" id="RIV82690.1"/>
    </source>
</evidence>
<keyword evidence="2" id="KW-0720">Serine protease</keyword>
<comment type="caution">
    <text evidence="5">The sequence shown here is derived from an EMBL/GenBank/DDBJ whole genome shotgun (WGS) entry which is preliminary data.</text>
</comment>
<keyword evidence="6" id="KW-1185">Reference proteome</keyword>
<dbReference type="PANTHER" id="PTHR42776:SF27">
    <property type="entry name" value="DIPEPTIDYL PEPTIDASE FAMILY MEMBER 6"/>
    <property type="match status" value="1"/>
</dbReference>
<dbReference type="RefSeq" id="WP_119588239.1">
    <property type="nucleotide sequence ID" value="NZ_CAWODQ010000008.1"/>
</dbReference>
<dbReference type="GO" id="GO:0006508">
    <property type="term" value="P:proteolysis"/>
    <property type="evidence" value="ECO:0007669"/>
    <property type="project" value="InterPro"/>
</dbReference>
<keyword evidence="3" id="KW-0732">Signal</keyword>
<dbReference type="Pfam" id="PF07676">
    <property type="entry name" value="PD40"/>
    <property type="match status" value="5"/>
</dbReference>
<feature type="domain" description="Peptidase S9 prolyl oligopeptidase catalytic" evidence="4">
    <location>
        <begin position="490"/>
        <end position="699"/>
    </location>
</feature>
<keyword evidence="1" id="KW-0378">Hydrolase</keyword>
<proteinExistence type="predicted"/>
<sequence length="708" mass="75165">MLKTLLCAASALAFGATPAFSQTTPAGQQPVVMSEAAQGSARTGPNRIFSGEDLFDLAIASDPQISPDGSRIAYVRRQNDIMQDRAVNSIWMIDVSSGDQVPFAGQDGDAFSPRWSPDGSRVAYVSTAGGGAQLWVKWLANGEAVRLTGLPNSPGRIAWSPDGRTIAYTMMVDDSAPTLGSAPANRPEGAEWADGLQITDLVNFRADGAGELTPGYEKIFTIPATGGAPRQMTFGQYHDGGPLSWSPDGATIYFSANRNADWQTDPVEGDVWALNTATLGLARLTERDGPDSGAQVSPDGRLIAYVGFDDVGRAYENSELYVMNADGSNSRLLTADWDHSVGGYEWDADSRAIYVQYDERGETKVARIALDGSARVVAEGLSGGGLDRPYTGGSFSVSENDTIAFTGGTATRPADVQVTRPSGEARYLTSLNAGLLATKSLGEVREITVASSFDGQEIQGWLTLPPGYIEGTRVPLILEIHGGPFAAYGPHFATDNQLYAAAGYAVLSANPRGSTSYGEAFAQGIDKNYPGNDYDDLISIVDRAIAMGIADPDRLFVTGGSGGGVLTSWIVGQTDRFQAAATQKPVINWTTQALTADGTGYFGRYWLGARPWENPQTFWDHSPLSLIGNVETPTLVVVGAEDYRTPVSEAVQYYSALQLAGVPTALVRVPGASHGGIAARPSQSAAKASAILAWFERYVEGWDRDAAQ</sequence>
<evidence type="ECO:0000256" key="2">
    <source>
        <dbReference type="ARBA" id="ARBA00022825"/>
    </source>
</evidence>